<proteinExistence type="predicted"/>
<keyword evidence="2" id="KW-1185">Reference proteome</keyword>
<dbReference type="Proteomes" id="UP000287872">
    <property type="component" value="Unassembled WGS sequence"/>
</dbReference>
<comment type="caution">
    <text evidence="1">The sequence shown here is derived from an EMBL/GenBank/DDBJ whole genome shotgun (WGS) entry which is preliminary data.</text>
</comment>
<dbReference type="EMBL" id="BHYK01000021">
    <property type="protein sequence ID" value="GCD11779.1"/>
    <property type="molecule type" value="Genomic_DNA"/>
</dbReference>
<organism evidence="1 2">
    <name type="scientific">Clostridium tagluense</name>
    <dbReference type="NCBI Taxonomy" id="360422"/>
    <lineage>
        <taxon>Bacteria</taxon>
        <taxon>Bacillati</taxon>
        <taxon>Bacillota</taxon>
        <taxon>Clostridia</taxon>
        <taxon>Eubacteriales</taxon>
        <taxon>Clostridiaceae</taxon>
        <taxon>Clostridium</taxon>
    </lineage>
</organism>
<dbReference type="RefSeq" id="WP_125003890.1">
    <property type="nucleotide sequence ID" value="NZ_BHYK01000021.1"/>
</dbReference>
<sequence length="235" mass="25818">MEKMMLQGGVLSNGNLVYVVGDTRFTASGIYSANTNPSKMFDGIYTSGNHVNDALVSSLYSGLDLNIEFAMPKYVNQIRFIRNADVTTQTYTLSKYKNGVWTVVKSESAVAIGIWSEITINDNVEKIKINCVASNQGGGGAGIISELEIYTTEEKYLVKNGTDVYTVTPNFYKVAQEPVTKEMFDKYGSYDLLNMTKTLNESAILMNKVGTLGVGNEFECSLISNILSIKNVEVI</sequence>
<evidence type="ECO:0000313" key="1">
    <source>
        <dbReference type="EMBL" id="GCD11779.1"/>
    </source>
</evidence>
<gene>
    <name evidence="1" type="ORF">Ctaglu_34020</name>
</gene>
<protein>
    <submittedName>
        <fullName evidence="1">Uncharacterized protein</fullName>
    </submittedName>
</protein>
<reference evidence="1 2" key="1">
    <citation type="submission" date="2018-11" db="EMBL/GenBank/DDBJ databases">
        <title>Genome sequencing and assembly of Clostridium tagluense strain A121.</title>
        <authorList>
            <person name="Murakami T."/>
            <person name="Segawa T."/>
            <person name="Shcherbakova V.A."/>
            <person name="Mori H."/>
            <person name="Yoshimura Y."/>
        </authorList>
    </citation>
    <scope>NUCLEOTIDE SEQUENCE [LARGE SCALE GENOMIC DNA]</scope>
    <source>
        <strain evidence="1 2">A121</strain>
    </source>
</reference>
<name>A0A401UQH0_9CLOT</name>
<dbReference type="Gene3D" id="2.60.120.260">
    <property type="entry name" value="Galactose-binding domain-like"/>
    <property type="match status" value="1"/>
</dbReference>
<evidence type="ECO:0000313" key="2">
    <source>
        <dbReference type="Proteomes" id="UP000287872"/>
    </source>
</evidence>
<dbReference type="AlphaFoldDB" id="A0A401UQH0"/>
<accession>A0A401UQH0</accession>